<dbReference type="Gene3D" id="3.30.390.10">
    <property type="entry name" value="Enolase-like, N-terminal domain"/>
    <property type="match status" value="1"/>
</dbReference>
<dbReference type="Gene3D" id="3.20.20.120">
    <property type="entry name" value="Enolase-like C-terminal domain"/>
    <property type="match status" value="1"/>
</dbReference>
<accession>A0A2H5X992</accession>
<dbReference type="InterPro" id="IPR013342">
    <property type="entry name" value="Mandelate_racemase_C"/>
</dbReference>
<dbReference type="Proteomes" id="UP000236173">
    <property type="component" value="Unassembled WGS sequence"/>
</dbReference>
<dbReference type="InterPro" id="IPR036849">
    <property type="entry name" value="Enolase-like_C_sf"/>
</dbReference>
<gene>
    <name evidence="2" type="ORF">HRbin17_00253</name>
</gene>
<dbReference type="InterPro" id="IPR034593">
    <property type="entry name" value="DgoD-like"/>
</dbReference>
<dbReference type="EC" id="4.2.1.158" evidence="2"/>
<evidence type="ECO:0000313" key="2">
    <source>
        <dbReference type="EMBL" id="GBC97762.1"/>
    </source>
</evidence>
<dbReference type="GO" id="GO:0016829">
    <property type="term" value="F:lyase activity"/>
    <property type="evidence" value="ECO:0007669"/>
    <property type="project" value="UniProtKB-KW"/>
</dbReference>
<dbReference type="Pfam" id="PF13378">
    <property type="entry name" value="MR_MLE_C"/>
    <property type="match status" value="1"/>
</dbReference>
<evidence type="ECO:0000313" key="3">
    <source>
        <dbReference type="Proteomes" id="UP000236173"/>
    </source>
</evidence>
<dbReference type="EMBL" id="BEHT01000002">
    <property type="protein sequence ID" value="GBC97762.1"/>
    <property type="molecule type" value="Genomic_DNA"/>
</dbReference>
<name>A0A2H5X992_9BACT</name>
<feature type="domain" description="Mandelate racemase/muconate lactonizing enzyme C-terminal" evidence="1">
    <location>
        <begin position="124"/>
        <end position="221"/>
    </location>
</feature>
<protein>
    <submittedName>
        <fullName evidence="2">Galactarate dehydratase (D-threo-forming)</fullName>
        <ecNumber evidence="2">4.2.1.158</ecNumber>
    </submittedName>
</protein>
<dbReference type="SMART" id="SM00922">
    <property type="entry name" value="MR_MLE"/>
    <property type="match status" value="1"/>
</dbReference>
<dbReference type="InterPro" id="IPR029017">
    <property type="entry name" value="Enolase-like_N"/>
</dbReference>
<proteinExistence type="predicted"/>
<dbReference type="InterPro" id="IPR029065">
    <property type="entry name" value="Enolase_C-like"/>
</dbReference>
<evidence type="ECO:0000259" key="1">
    <source>
        <dbReference type="SMART" id="SM00922"/>
    </source>
</evidence>
<dbReference type="PANTHER" id="PTHR48080">
    <property type="entry name" value="D-GALACTONATE DEHYDRATASE-RELATED"/>
    <property type="match status" value="1"/>
</dbReference>
<dbReference type="SUPFAM" id="SSF51604">
    <property type="entry name" value="Enolase C-terminal domain-like"/>
    <property type="match status" value="1"/>
</dbReference>
<dbReference type="SUPFAM" id="SSF54826">
    <property type="entry name" value="Enolase N-terminal domain-like"/>
    <property type="match status" value="1"/>
</dbReference>
<sequence length="415" mass="46314">MKITQVERITVEVPFRGLAAKHMPRELADWAISEVCKVVTDAGLVGWGETIVFYTWARVTDAAVQKVLGQNPFECLWDDSLGAGLQMALWDLAGKALEVPCYRLLGSPVREWCPIAWWVIDMPPEDWATEAQEALQSGYTAMKLKARPWFDIFAQVHAISQVTPSSFALDVDFNAFLLNTANALPVLEELEDNERVAIFETPIPQSDVEGNKHLRRRLDRPIAHHFGQPPIMTALREDVCDGFVLTGGTKRLMEQAAIAAAANKPFWLQLVGTGITTAWTLHLGAVLSHAQWSAITCLNIYADDLLTDPLTIQGGYAKVPDKPGLGVAVDEEALERYRVTLPRERPTVRQVFAVVWDDGRKTYYASPRAYHADFYAGNQPVTHRGVRLEILTDDGSREFADLYARVQRGPVRSAF</sequence>
<comment type="caution">
    <text evidence="2">The sequence shown here is derived from an EMBL/GenBank/DDBJ whole genome shotgun (WGS) entry which is preliminary data.</text>
</comment>
<organism evidence="2 3">
    <name type="scientific">Candidatus Fervidibacter japonicus</name>
    <dbReference type="NCBI Taxonomy" id="2035412"/>
    <lineage>
        <taxon>Bacteria</taxon>
        <taxon>Candidatus Fervidibacterota</taxon>
        <taxon>Candidatus Fervidibacter</taxon>
    </lineage>
</organism>
<keyword evidence="2" id="KW-0456">Lyase</keyword>
<dbReference type="AlphaFoldDB" id="A0A2H5X992"/>
<reference evidence="3" key="1">
    <citation type="submission" date="2017-09" db="EMBL/GenBank/DDBJ databases">
        <title>Metaegenomics of thermophilic ammonia-oxidizing enrichment culture.</title>
        <authorList>
            <person name="Kato S."/>
            <person name="Suzuki K."/>
        </authorList>
    </citation>
    <scope>NUCLEOTIDE SEQUENCE [LARGE SCALE GENOMIC DNA]</scope>
</reference>